<comment type="function">
    <text evidence="7">The light-harvesting complex (LHC) functions as a light receptor, it captures and delivers excitation energy to photosystems with which it is closely associated.</text>
</comment>
<feature type="binding site" evidence="6">
    <location>
        <position position="203"/>
    </location>
    <ligand>
        <name>chlorophyll a</name>
        <dbReference type="ChEBI" id="CHEBI:58416"/>
        <label>1</label>
    </ligand>
</feature>
<keyword evidence="7" id="KW-0604">Photosystem II</keyword>
<dbReference type="PANTHER" id="PTHR21649">
    <property type="entry name" value="CHLOROPHYLL A/B BINDING PROTEIN"/>
    <property type="match status" value="1"/>
</dbReference>
<feature type="transmembrane region" description="Helical" evidence="7">
    <location>
        <begin position="89"/>
        <end position="107"/>
    </location>
</feature>
<evidence type="ECO:0000256" key="7">
    <source>
        <dbReference type="RuleBase" id="RU363080"/>
    </source>
</evidence>
<protein>
    <recommendedName>
        <fullName evidence="7">Chlorophyll a-b binding protein, chloroplastic</fullName>
    </recommendedName>
</protein>
<keyword evidence="9" id="KW-1185">Reference proteome</keyword>
<feature type="binding site" description="axial binding residue" evidence="6">
    <location>
        <position position="92"/>
    </location>
    <ligand>
        <name>chlorophyll b</name>
        <dbReference type="ChEBI" id="CHEBI:61721"/>
        <label>1</label>
    </ligand>
    <ligandPart>
        <name>Mg</name>
        <dbReference type="ChEBI" id="CHEBI:25107"/>
    </ligandPart>
</feature>
<keyword evidence="7" id="KW-1133">Transmembrane helix</keyword>
<feature type="binding site" evidence="6">
    <location>
        <position position="235"/>
    </location>
    <ligand>
        <name>chlorophyll a</name>
        <dbReference type="ChEBI" id="CHEBI:58416"/>
        <label>1</label>
    </ligand>
</feature>
<evidence type="ECO:0000256" key="5">
    <source>
        <dbReference type="ARBA" id="ARBA00022991"/>
    </source>
</evidence>
<evidence type="ECO:0000256" key="1">
    <source>
        <dbReference type="ARBA" id="ARBA00022494"/>
    </source>
</evidence>
<accession>A0A8S1ILJ2</accession>
<keyword evidence="7" id="KW-0472">Membrane</keyword>
<feature type="transmembrane region" description="Helical" evidence="7">
    <location>
        <begin position="127"/>
        <end position="148"/>
    </location>
</feature>
<evidence type="ECO:0000256" key="4">
    <source>
        <dbReference type="ARBA" id="ARBA00022640"/>
    </source>
</evidence>
<feature type="binding site" evidence="6">
    <location>
        <position position="202"/>
    </location>
    <ligand>
        <name>chlorophyll a</name>
        <dbReference type="ChEBI" id="CHEBI:58416"/>
        <label>1</label>
    </ligand>
</feature>
<comment type="similarity">
    <text evidence="7">Belongs to the light-harvesting chlorophyll a/b-binding (LHC) protein family.</text>
</comment>
<dbReference type="Pfam" id="PF00504">
    <property type="entry name" value="Chloroa_b-bind"/>
    <property type="match status" value="1"/>
</dbReference>
<feature type="binding site" evidence="6">
    <location>
        <position position="90"/>
    </location>
    <ligand>
        <name>chlorophyll a</name>
        <dbReference type="ChEBI" id="CHEBI:58416"/>
        <label>1</label>
    </ligand>
</feature>
<dbReference type="EMBL" id="CAJHUC010000332">
    <property type="protein sequence ID" value="CAD7695345.1"/>
    <property type="molecule type" value="Genomic_DNA"/>
</dbReference>
<dbReference type="AlphaFoldDB" id="A0A8S1ILJ2"/>
<keyword evidence="3 7" id="KW-0602">Photosynthesis</keyword>
<evidence type="ECO:0000313" key="9">
    <source>
        <dbReference type="Proteomes" id="UP000708148"/>
    </source>
</evidence>
<evidence type="ECO:0000256" key="2">
    <source>
        <dbReference type="ARBA" id="ARBA00022528"/>
    </source>
</evidence>
<comment type="subcellular location">
    <subcellularLocation>
        <location evidence="7">Plastid</location>
        <location evidence="7">Chloroplast thylakoid membrane</location>
    </subcellularLocation>
</comment>
<proteinExistence type="inferred from homology"/>
<keyword evidence="7" id="KW-0793">Thylakoid</keyword>
<dbReference type="GO" id="GO:0009765">
    <property type="term" value="P:photosynthesis, light harvesting"/>
    <property type="evidence" value="ECO:0007669"/>
    <property type="project" value="InterPro"/>
</dbReference>
<keyword evidence="2 7" id="KW-0150">Chloroplast</keyword>
<dbReference type="OrthoDB" id="423598at2759"/>
<feature type="binding site" evidence="6">
    <location>
        <position position="208"/>
    </location>
    <ligand>
        <name>chlorophyll a</name>
        <dbReference type="ChEBI" id="CHEBI:58416"/>
        <label>1</label>
    </ligand>
</feature>
<dbReference type="InterPro" id="IPR022796">
    <property type="entry name" value="Chloroa_b-bind"/>
</dbReference>
<dbReference type="GO" id="GO:0016168">
    <property type="term" value="F:chlorophyll binding"/>
    <property type="evidence" value="ECO:0007669"/>
    <property type="project" value="UniProtKB-KW"/>
</dbReference>
<dbReference type="GO" id="GO:0009535">
    <property type="term" value="C:chloroplast thylakoid membrane"/>
    <property type="evidence" value="ECO:0007669"/>
    <property type="project" value="UniProtKB-SubCell"/>
</dbReference>
<reference evidence="8" key="1">
    <citation type="submission" date="2020-12" db="EMBL/GenBank/DDBJ databases">
        <authorList>
            <person name="Iha C."/>
        </authorList>
    </citation>
    <scope>NUCLEOTIDE SEQUENCE</scope>
</reference>
<organism evidence="8 9">
    <name type="scientific">Ostreobium quekettii</name>
    <dbReference type="NCBI Taxonomy" id="121088"/>
    <lineage>
        <taxon>Eukaryota</taxon>
        <taxon>Viridiplantae</taxon>
        <taxon>Chlorophyta</taxon>
        <taxon>core chlorophytes</taxon>
        <taxon>Ulvophyceae</taxon>
        <taxon>TCBD clade</taxon>
        <taxon>Bryopsidales</taxon>
        <taxon>Ostreobineae</taxon>
        <taxon>Ostreobiaceae</taxon>
        <taxon>Ostreobium</taxon>
    </lineage>
</organism>
<dbReference type="Proteomes" id="UP000708148">
    <property type="component" value="Unassembled WGS sequence"/>
</dbReference>
<comment type="caution">
    <text evidence="8">The sequence shown here is derived from an EMBL/GenBank/DDBJ whole genome shotgun (WGS) entry which is preliminary data.</text>
</comment>
<dbReference type="GO" id="GO:0009523">
    <property type="term" value="C:photosystem II"/>
    <property type="evidence" value="ECO:0007669"/>
    <property type="project" value="UniProtKB-KW"/>
</dbReference>
<dbReference type="InterPro" id="IPR001344">
    <property type="entry name" value="Chloro_AB-bd_pln"/>
</dbReference>
<keyword evidence="7" id="KW-0812">Transmembrane</keyword>
<keyword evidence="7" id="KW-0603">Photosystem I</keyword>
<feature type="binding site" evidence="6">
    <location>
        <position position="206"/>
    </location>
    <ligand>
        <name>chlorophyll a</name>
        <dbReference type="ChEBI" id="CHEBI:58416"/>
        <label>1</label>
    </ligand>
</feature>
<feature type="binding site" evidence="6">
    <location>
        <position position="87"/>
    </location>
    <ligand>
        <name>chlorophyll a</name>
        <dbReference type="ChEBI" id="CHEBI:58416"/>
        <label>1</label>
    </ligand>
</feature>
<dbReference type="SUPFAM" id="SSF103511">
    <property type="entry name" value="Chlorophyll a-b binding protein"/>
    <property type="match status" value="1"/>
</dbReference>
<feature type="binding site" description="axial binding residue" evidence="6">
    <location>
        <position position="173"/>
    </location>
    <ligand>
        <name>chlorophyll b</name>
        <dbReference type="ChEBI" id="CHEBI:61721"/>
        <label>1</label>
    </ligand>
    <ligandPart>
        <name>Mg</name>
        <dbReference type="ChEBI" id="CHEBI:25107"/>
    </ligandPart>
</feature>
<dbReference type="Gene3D" id="1.10.3460.10">
    <property type="entry name" value="Chlorophyll a/b binding protein domain"/>
    <property type="match status" value="1"/>
</dbReference>
<dbReference type="GO" id="GO:0009522">
    <property type="term" value="C:photosystem I"/>
    <property type="evidence" value="ECO:0007669"/>
    <property type="project" value="UniProtKB-KW"/>
</dbReference>
<evidence type="ECO:0000256" key="6">
    <source>
        <dbReference type="PIRSR" id="PIRSR601344-1"/>
    </source>
</evidence>
<name>A0A8S1ILJ2_9CHLO</name>
<keyword evidence="1 6" id="KW-0148">Chlorophyll</keyword>
<feature type="binding site" description="axial binding residue" evidence="6">
    <location>
        <position position="220"/>
    </location>
    <ligand>
        <name>chlorophyll a</name>
        <dbReference type="ChEBI" id="CHEBI:58416"/>
        <label>4</label>
    </ligand>
    <ligandPart>
        <name>Mg</name>
        <dbReference type="ChEBI" id="CHEBI:25107"/>
    </ligandPart>
</feature>
<gene>
    <name evidence="8" type="ORF">OSTQU699_LOCUS706</name>
</gene>
<evidence type="ECO:0000313" key="8">
    <source>
        <dbReference type="EMBL" id="CAD7695345.1"/>
    </source>
</evidence>
<keyword evidence="5 7" id="KW-0157">Chromophore</keyword>
<keyword evidence="4 7" id="KW-0934">Plastid</keyword>
<evidence type="ECO:0000256" key="3">
    <source>
        <dbReference type="ARBA" id="ARBA00022531"/>
    </source>
</evidence>
<sequence length="255" mass="27609">MASALTSPKAASRQAPFIGTQVPCAVPAVCVSRASRQVVRAASDRPIWLPGAERPDYLDGSLPGDFGYDPLGLGKDPEALKWYAQAELVHARFAMLGVAGMLLPNLVAELGIKWPGAGVKWYDAGAFDGYFGSAALIYALQIILMGWAEMRRYQDYVKPGSVNQDPIFTSNSLPSDNTPGYPGGIFDPFGWSKGDLDNLKLKEIKNGRLAMFASLGFYAQAWKTGDGPLENWTAHLADPWTNNVWNADVAKLLGQ</sequence>